<keyword evidence="4" id="KW-0813">Transport</keyword>
<keyword evidence="11 13" id="KW-0472">Membrane</keyword>
<dbReference type="SUPFAM" id="SSF81345">
    <property type="entry name" value="ABC transporter involved in vitamin B12 uptake, BtuC"/>
    <property type="match status" value="1"/>
</dbReference>
<evidence type="ECO:0000256" key="2">
    <source>
        <dbReference type="ARBA" id="ARBA00004651"/>
    </source>
</evidence>
<reference evidence="14" key="1">
    <citation type="submission" date="2007-12" db="EMBL/GenBank/DDBJ databases">
        <title>Phylogenetic prediction and protein expressional analysis in the genetic information detected from deep-sea hydrothermal vent in Suiyo seamount.</title>
        <authorList>
            <person name="Sasaki M."/>
            <person name="Tsujimura M."/>
            <person name="Zhang Z."/>
            <person name="Akutsu J."/>
            <person name="Tajima H."/>
            <person name="Kawarabayasi Y."/>
        </authorList>
    </citation>
    <scope>NUCLEOTIDE SEQUENCE</scope>
</reference>
<dbReference type="GO" id="GO:0005886">
    <property type="term" value="C:plasma membrane"/>
    <property type="evidence" value="ECO:0007669"/>
    <property type="project" value="UniProtKB-SubCell"/>
</dbReference>
<comment type="function">
    <text evidence="1">Involved in the high-affinity zinc uptake transport system.</text>
</comment>
<dbReference type="InterPro" id="IPR001626">
    <property type="entry name" value="ABC_TroCD"/>
</dbReference>
<dbReference type="GO" id="GO:0010043">
    <property type="term" value="P:response to zinc ion"/>
    <property type="evidence" value="ECO:0007669"/>
    <property type="project" value="TreeGrafter"/>
</dbReference>
<protein>
    <recommendedName>
        <fullName evidence="12">High-affinity zinc uptake system membrane protein ZnuB</fullName>
    </recommendedName>
</protein>
<keyword evidence="6 13" id="KW-0812">Transmembrane</keyword>
<dbReference type="Pfam" id="PF00950">
    <property type="entry name" value="ABC-3"/>
    <property type="match status" value="1"/>
</dbReference>
<feature type="transmembrane region" description="Helical" evidence="13">
    <location>
        <begin position="21"/>
        <end position="54"/>
    </location>
</feature>
<evidence type="ECO:0000256" key="10">
    <source>
        <dbReference type="ARBA" id="ARBA00023065"/>
    </source>
</evidence>
<dbReference type="PANTHER" id="PTHR30477:SF23">
    <property type="entry name" value="HIGH-AFFINITY ZINC UPTAKE SYSTEM MEMBRANE PROTEIN ZNUB"/>
    <property type="match status" value="1"/>
</dbReference>
<dbReference type="GO" id="GO:0006829">
    <property type="term" value="P:zinc ion transport"/>
    <property type="evidence" value="ECO:0007669"/>
    <property type="project" value="UniProtKB-KW"/>
</dbReference>
<sequence>MAGPLGSFIVWRRMAYFGDALAHSALLGVALALVMNISVTAGVLAVAVVVAVAVNLPGHLRRLPPDALLGIFAHGALAAGLLLTSLLIRPGFDLMALLFGDILAVTGADVLLLGGGALLVLAALAMIWRPLLAAAVSEEIAIAEGMNPRRAELAHTLLLAAALALAMKITGVLLFTSLLIIPAAAARAFARSPEAMAALAVVIGMAAVAAGLWASWTFDAPSGPAIVSAAFGLFAVFHMAASMLRFR</sequence>
<comment type="similarity">
    <text evidence="3">Belongs to the ABC-3 integral membrane protein family.</text>
</comment>
<evidence type="ECO:0000256" key="11">
    <source>
        <dbReference type="ARBA" id="ARBA00023136"/>
    </source>
</evidence>
<keyword evidence="10" id="KW-0406">Ion transport</keyword>
<evidence type="ECO:0000256" key="12">
    <source>
        <dbReference type="ARBA" id="ARBA00040080"/>
    </source>
</evidence>
<proteinExistence type="inferred from homology"/>
<evidence type="ECO:0000256" key="13">
    <source>
        <dbReference type="SAM" id="Phobius"/>
    </source>
</evidence>
<dbReference type="AlphaFoldDB" id="L8B0X8"/>
<keyword evidence="9 13" id="KW-1133">Transmembrane helix</keyword>
<evidence type="ECO:0000256" key="3">
    <source>
        <dbReference type="ARBA" id="ARBA00008034"/>
    </source>
</evidence>
<evidence type="ECO:0000313" key="14">
    <source>
        <dbReference type="EMBL" id="BAM75592.1"/>
    </source>
</evidence>
<dbReference type="PANTHER" id="PTHR30477">
    <property type="entry name" value="ABC-TRANSPORTER METAL-BINDING PROTEIN"/>
    <property type="match status" value="1"/>
</dbReference>
<name>L8B0X8_9ZZZZ</name>
<keyword evidence="8" id="KW-0864">Zinc transport</keyword>
<evidence type="ECO:0000256" key="6">
    <source>
        <dbReference type="ARBA" id="ARBA00022692"/>
    </source>
</evidence>
<dbReference type="InterPro" id="IPR037294">
    <property type="entry name" value="ABC_BtuC-like"/>
</dbReference>
<evidence type="ECO:0000256" key="9">
    <source>
        <dbReference type="ARBA" id="ARBA00022989"/>
    </source>
</evidence>
<feature type="transmembrane region" description="Helical" evidence="13">
    <location>
        <begin position="222"/>
        <end position="244"/>
    </location>
</feature>
<evidence type="ECO:0000256" key="5">
    <source>
        <dbReference type="ARBA" id="ARBA00022475"/>
    </source>
</evidence>
<dbReference type="GO" id="GO:0055085">
    <property type="term" value="P:transmembrane transport"/>
    <property type="evidence" value="ECO:0007669"/>
    <property type="project" value="InterPro"/>
</dbReference>
<dbReference type="EMBL" id="AB372112">
    <property type="protein sequence ID" value="BAM75592.1"/>
    <property type="molecule type" value="Genomic_DNA"/>
</dbReference>
<evidence type="ECO:0000256" key="8">
    <source>
        <dbReference type="ARBA" id="ARBA00022906"/>
    </source>
</evidence>
<feature type="transmembrane region" description="Helical" evidence="13">
    <location>
        <begin position="157"/>
        <end position="183"/>
    </location>
</feature>
<dbReference type="Gene3D" id="1.10.3470.10">
    <property type="entry name" value="ABC transporter involved in vitamin B12 uptake, BtuC"/>
    <property type="match status" value="1"/>
</dbReference>
<evidence type="ECO:0000256" key="7">
    <source>
        <dbReference type="ARBA" id="ARBA00022833"/>
    </source>
</evidence>
<keyword evidence="5" id="KW-1003">Cell membrane</keyword>
<comment type="subcellular location">
    <subcellularLocation>
        <location evidence="2">Cell membrane</location>
        <topology evidence="2">Multi-pass membrane protein</topology>
    </subcellularLocation>
</comment>
<feature type="transmembrane region" description="Helical" evidence="13">
    <location>
        <begin position="195"/>
        <end position="216"/>
    </location>
</feature>
<organism evidence="14">
    <name type="scientific">uncultured microorganism</name>
    <dbReference type="NCBI Taxonomy" id="358574"/>
    <lineage>
        <taxon>unclassified sequences</taxon>
        <taxon>environmental samples</taxon>
    </lineage>
</organism>
<accession>L8B0X8</accession>
<keyword evidence="7" id="KW-0862">Zinc</keyword>
<feature type="transmembrane region" description="Helical" evidence="13">
    <location>
        <begin position="66"/>
        <end position="88"/>
    </location>
</feature>
<feature type="transmembrane region" description="Helical" evidence="13">
    <location>
        <begin position="95"/>
        <end position="128"/>
    </location>
</feature>
<evidence type="ECO:0000256" key="1">
    <source>
        <dbReference type="ARBA" id="ARBA00002313"/>
    </source>
</evidence>
<evidence type="ECO:0000256" key="4">
    <source>
        <dbReference type="ARBA" id="ARBA00022448"/>
    </source>
</evidence>